<gene>
    <name evidence="1" type="ORF">G3I58_20550</name>
</gene>
<dbReference type="RefSeq" id="WP_164216824.1">
    <property type="nucleotide sequence ID" value="NZ_JAAGMS010000224.1"/>
</dbReference>
<dbReference type="Proteomes" id="UP000470951">
    <property type="component" value="Unassembled WGS sequence"/>
</dbReference>
<proteinExistence type="predicted"/>
<name>A0A7K3RDW5_STRAQ</name>
<organism evidence="1 2">
    <name type="scientific">Streptomyces anulatus</name>
    <name type="common">Streptomyces chrysomallus</name>
    <dbReference type="NCBI Taxonomy" id="1892"/>
    <lineage>
        <taxon>Bacteria</taxon>
        <taxon>Bacillati</taxon>
        <taxon>Actinomycetota</taxon>
        <taxon>Actinomycetes</taxon>
        <taxon>Kitasatosporales</taxon>
        <taxon>Streptomycetaceae</taxon>
        <taxon>Streptomyces</taxon>
    </lineage>
</organism>
<evidence type="ECO:0000313" key="1">
    <source>
        <dbReference type="EMBL" id="NEC00345.1"/>
    </source>
</evidence>
<reference evidence="1 2" key="1">
    <citation type="submission" date="2020-01" db="EMBL/GenBank/DDBJ databases">
        <title>Insect and environment-associated Actinomycetes.</title>
        <authorList>
            <person name="Currrie C."/>
            <person name="Chevrette M."/>
            <person name="Carlson C."/>
            <person name="Stubbendieck R."/>
            <person name="Wendt-Pienkowski E."/>
        </authorList>
    </citation>
    <scope>NUCLEOTIDE SEQUENCE [LARGE SCALE GENOMIC DNA]</scope>
    <source>
        <strain evidence="1 2">SID7903</strain>
    </source>
</reference>
<evidence type="ECO:0000313" key="2">
    <source>
        <dbReference type="Proteomes" id="UP000470951"/>
    </source>
</evidence>
<sequence>MGLFSRKIDRVSTEEERYRAAQQAAAVAKAAADQEAVYVEARRSAMASAQVRRQATTAKRNRIRAVGQIKKVGRGRYVTTGWEIDAPDGSGRGRVTEAEVSHTGTLGGFTVAELCRVAHGAGCRRCR</sequence>
<accession>A0A7K3RDW5</accession>
<dbReference type="EMBL" id="JAAGMS010000224">
    <property type="protein sequence ID" value="NEC00345.1"/>
    <property type="molecule type" value="Genomic_DNA"/>
</dbReference>
<comment type="caution">
    <text evidence="1">The sequence shown here is derived from an EMBL/GenBank/DDBJ whole genome shotgun (WGS) entry which is preliminary data.</text>
</comment>
<protein>
    <submittedName>
        <fullName evidence="1">Uncharacterized protein</fullName>
    </submittedName>
</protein>
<dbReference type="AlphaFoldDB" id="A0A7K3RDW5"/>